<accession>A0AB35LWM4</accession>
<keyword evidence="1" id="KW-0472">Membrane</keyword>
<dbReference type="AlphaFoldDB" id="A0AB35LWM4"/>
<dbReference type="Pfam" id="PF16074">
    <property type="entry name" value="PilW"/>
    <property type="match status" value="1"/>
</dbReference>
<reference evidence="2" key="1">
    <citation type="submission" date="2020-06" db="EMBL/GenBank/DDBJ databases">
        <authorList>
            <person name="Dong N."/>
        </authorList>
    </citation>
    <scope>NUCLEOTIDE SEQUENCE</scope>
    <source>
        <strain evidence="2">DF49-4</strain>
    </source>
</reference>
<dbReference type="Proteomes" id="UP001174419">
    <property type="component" value="Unassembled WGS sequence"/>
</dbReference>
<sequence length="345" mass="37913">MIKQKGFTLIELMIALALGLVITASAILLFFTGQKGYFLQRGMADVQDNANFGLNQITKDIRLANLNVDQAVINDRTSYGGVVLTSSINADKDNSTPAIPLSNLFRTITGNSANENLLSRSALHDSNVECALDSEGCDLGDDLMSDQLVIQYRPQYIEVDGEWFGGFDCEGNPIQFAITLPKRIIVQRYFLRTDTNASADEPNQTLALACDAGWYAEPHVNASGTRVNPTAVTGFGGDGEIIMKRVDHFRVLLGIENNSRYQYVPVDEYMALAAPKPRILSLQIGALVRSAQTVGRDNLIRDDQQYRVLDQTVSVIVPTNTNARYVRQVVSQTVALRNTFGGRGQ</sequence>
<dbReference type="PROSITE" id="PS00409">
    <property type="entry name" value="PROKAR_NTER_METHYL"/>
    <property type="match status" value="1"/>
</dbReference>
<name>A0AB35LWM4_9GAMM</name>
<dbReference type="EMBL" id="JACANG010000001">
    <property type="protein sequence ID" value="MDM1717664.1"/>
    <property type="molecule type" value="Genomic_DNA"/>
</dbReference>
<keyword evidence="1" id="KW-0812">Transmembrane</keyword>
<keyword evidence="1" id="KW-1133">Transmembrane helix</keyword>
<evidence type="ECO:0000313" key="3">
    <source>
        <dbReference type="Proteomes" id="UP001174419"/>
    </source>
</evidence>
<dbReference type="InterPro" id="IPR012902">
    <property type="entry name" value="N_methyl_site"/>
</dbReference>
<evidence type="ECO:0000313" key="2">
    <source>
        <dbReference type="EMBL" id="MDM1717664.1"/>
    </source>
</evidence>
<feature type="transmembrane region" description="Helical" evidence="1">
    <location>
        <begin position="12"/>
        <end position="31"/>
    </location>
</feature>
<reference evidence="2" key="2">
    <citation type="journal article" date="2022" name="Sci. Total Environ.">
        <title>Prevalence, transmission, and molecular epidemiology of tet(X)-positive bacteria among humans, animals, and environmental niches in China: An epidemiological, and genomic-based study.</title>
        <authorList>
            <person name="Dong N."/>
            <person name="Zeng Y."/>
            <person name="Cai C."/>
            <person name="Sun C."/>
            <person name="Lu J."/>
            <person name="Liu C."/>
            <person name="Zhou H."/>
            <person name="Sun Q."/>
            <person name="Shu L."/>
            <person name="Wang H."/>
            <person name="Wang Y."/>
            <person name="Wang S."/>
            <person name="Wu C."/>
            <person name="Chan E.W."/>
            <person name="Chen G."/>
            <person name="Shen Z."/>
            <person name="Chen S."/>
            <person name="Zhang R."/>
        </authorList>
    </citation>
    <scope>NUCLEOTIDE SEQUENCE</scope>
    <source>
        <strain evidence="2">DF49-4</strain>
    </source>
</reference>
<comment type="caution">
    <text evidence="2">The sequence shown here is derived from an EMBL/GenBank/DDBJ whole genome shotgun (WGS) entry which is preliminary data.</text>
</comment>
<dbReference type="GO" id="GO:0043683">
    <property type="term" value="P:type IV pilus assembly"/>
    <property type="evidence" value="ECO:0007669"/>
    <property type="project" value="InterPro"/>
</dbReference>
<dbReference type="Pfam" id="PF07963">
    <property type="entry name" value="N_methyl"/>
    <property type="match status" value="1"/>
</dbReference>
<organism evidence="2 3">
    <name type="scientific">Acinetobacter towneri</name>
    <dbReference type="NCBI Taxonomy" id="202956"/>
    <lineage>
        <taxon>Bacteria</taxon>
        <taxon>Pseudomonadati</taxon>
        <taxon>Pseudomonadota</taxon>
        <taxon>Gammaproteobacteria</taxon>
        <taxon>Moraxellales</taxon>
        <taxon>Moraxellaceae</taxon>
        <taxon>Acinetobacter</taxon>
    </lineage>
</organism>
<dbReference type="InterPro" id="IPR032092">
    <property type="entry name" value="PilW"/>
</dbReference>
<gene>
    <name evidence="2" type="ORF">HX110_00545</name>
</gene>
<dbReference type="NCBIfam" id="TIGR02532">
    <property type="entry name" value="IV_pilin_GFxxxE"/>
    <property type="match status" value="1"/>
</dbReference>
<evidence type="ECO:0000256" key="1">
    <source>
        <dbReference type="SAM" id="Phobius"/>
    </source>
</evidence>
<protein>
    <submittedName>
        <fullName evidence="2">PilW family protein</fullName>
    </submittedName>
</protein>
<dbReference type="RefSeq" id="WP_286380687.1">
    <property type="nucleotide sequence ID" value="NZ_JACANG010000001.1"/>
</dbReference>
<proteinExistence type="predicted"/>